<dbReference type="Gene3D" id="3.10.100.10">
    <property type="entry name" value="Mannose-Binding Protein A, subunit A"/>
    <property type="match status" value="2"/>
</dbReference>
<dbReference type="InterPro" id="IPR001304">
    <property type="entry name" value="C-type_lectin-like"/>
</dbReference>
<sequence>MEVTDVCALIGVNGADSKKFNARIDYDYIVTGKGQLRRWNTESEWAWVNGGDISSIPWGPNEPNNSGGEEDCFDFITGHGYNDNTCGRKSFSISCATGYSLVGTQCLSFNTEEKLNWQEASDKCQANGDNLAVVKDLTSLQQHLGEHYGGAGQAFFWLGGRKSQAQEPAVIVFTHTQCGNSLLTRGNSHNLAYRHTDITCFSEDGAC</sequence>
<dbReference type="InterPro" id="IPR016186">
    <property type="entry name" value="C-type_lectin-like/link_sf"/>
</dbReference>
<proteinExistence type="predicted"/>
<keyword evidence="3" id="KW-1185">Reference proteome</keyword>
<dbReference type="Proteomes" id="UP001497623">
    <property type="component" value="Unassembled WGS sequence"/>
</dbReference>
<dbReference type="EMBL" id="CAXKWB010003300">
    <property type="protein sequence ID" value="CAL4068902.1"/>
    <property type="molecule type" value="Genomic_DNA"/>
</dbReference>
<gene>
    <name evidence="2" type="ORF">MNOR_LOCUS7468</name>
</gene>
<dbReference type="SUPFAM" id="SSF56436">
    <property type="entry name" value="C-type lectin-like"/>
    <property type="match status" value="2"/>
</dbReference>
<evidence type="ECO:0000313" key="3">
    <source>
        <dbReference type="Proteomes" id="UP001497623"/>
    </source>
</evidence>
<feature type="domain" description="C-type lectin" evidence="1">
    <location>
        <begin position="36"/>
        <end position="89"/>
    </location>
</feature>
<reference evidence="2 3" key="1">
    <citation type="submission" date="2024-05" db="EMBL/GenBank/DDBJ databases">
        <authorList>
            <person name="Wallberg A."/>
        </authorList>
    </citation>
    <scope>NUCLEOTIDE SEQUENCE [LARGE SCALE GENOMIC DNA]</scope>
</reference>
<feature type="non-terminal residue" evidence="2">
    <location>
        <position position="207"/>
    </location>
</feature>
<dbReference type="CDD" id="cd00037">
    <property type="entry name" value="CLECT"/>
    <property type="match status" value="1"/>
</dbReference>
<dbReference type="AlphaFoldDB" id="A0AAV2Q662"/>
<protein>
    <recommendedName>
        <fullName evidence="1">C-type lectin domain-containing protein</fullName>
    </recommendedName>
</protein>
<dbReference type="InterPro" id="IPR016187">
    <property type="entry name" value="CTDL_fold"/>
</dbReference>
<evidence type="ECO:0000313" key="2">
    <source>
        <dbReference type="EMBL" id="CAL4068902.1"/>
    </source>
</evidence>
<organism evidence="2 3">
    <name type="scientific">Meganyctiphanes norvegica</name>
    <name type="common">Northern krill</name>
    <name type="synonym">Thysanopoda norvegica</name>
    <dbReference type="NCBI Taxonomy" id="48144"/>
    <lineage>
        <taxon>Eukaryota</taxon>
        <taxon>Metazoa</taxon>
        <taxon>Ecdysozoa</taxon>
        <taxon>Arthropoda</taxon>
        <taxon>Crustacea</taxon>
        <taxon>Multicrustacea</taxon>
        <taxon>Malacostraca</taxon>
        <taxon>Eumalacostraca</taxon>
        <taxon>Eucarida</taxon>
        <taxon>Euphausiacea</taxon>
        <taxon>Euphausiidae</taxon>
        <taxon>Meganyctiphanes</taxon>
    </lineage>
</organism>
<dbReference type="PROSITE" id="PS50041">
    <property type="entry name" value="C_TYPE_LECTIN_2"/>
    <property type="match status" value="1"/>
</dbReference>
<name>A0AAV2Q662_MEGNR</name>
<comment type="caution">
    <text evidence="2">The sequence shown here is derived from an EMBL/GenBank/DDBJ whole genome shotgun (WGS) entry which is preliminary data.</text>
</comment>
<evidence type="ECO:0000259" key="1">
    <source>
        <dbReference type="PROSITE" id="PS50041"/>
    </source>
</evidence>
<accession>A0AAV2Q662</accession>